<evidence type="ECO:0000313" key="11">
    <source>
        <dbReference type="Proteomes" id="UP000324222"/>
    </source>
</evidence>
<dbReference type="EC" id="2.1.1.103" evidence="5"/>
<evidence type="ECO:0000259" key="9">
    <source>
        <dbReference type="Pfam" id="PF13649"/>
    </source>
</evidence>
<proteinExistence type="predicted"/>
<keyword evidence="3 10" id="KW-0489">Methyltransferase</keyword>
<evidence type="ECO:0000256" key="7">
    <source>
        <dbReference type="ARBA" id="ARBA00047622"/>
    </source>
</evidence>
<comment type="catalytic activity">
    <reaction evidence="6">
        <text>N,N-dimethylethanolamine phosphate + S-adenosyl-L-methionine = phosphocholine + S-adenosyl-L-homocysteine + H(+)</text>
        <dbReference type="Rhea" id="RHEA:25325"/>
        <dbReference type="ChEBI" id="CHEBI:15378"/>
        <dbReference type="ChEBI" id="CHEBI:57856"/>
        <dbReference type="ChEBI" id="CHEBI:58641"/>
        <dbReference type="ChEBI" id="CHEBI:59789"/>
        <dbReference type="ChEBI" id="CHEBI:295975"/>
        <dbReference type="EC" id="2.1.1.103"/>
    </reaction>
    <physiologicalReaction direction="left-to-right" evidence="6">
        <dbReference type="Rhea" id="RHEA:25326"/>
    </physiologicalReaction>
</comment>
<evidence type="ECO:0000256" key="6">
    <source>
        <dbReference type="ARBA" id="ARBA00047619"/>
    </source>
</evidence>
<evidence type="ECO:0000256" key="5">
    <source>
        <dbReference type="ARBA" id="ARBA00035674"/>
    </source>
</evidence>
<dbReference type="PANTHER" id="PTHR44307">
    <property type="entry name" value="PHOSPHOETHANOLAMINE METHYLTRANSFERASE"/>
    <property type="match status" value="1"/>
</dbReference>
<dbReference type="GO" id="GO:0032259">
    <property type="term" value="P:methylation"/>
    <property type="evidence" value="ECO:0007669"/>
    <property type="project" value="UniProtKB-KW"/>
</dbReference>
<dbReference type="Proteomes" id="UP000324222">
    <property type="component" value="Unassembled WGS sequence"/>
</dbReference>
<keyword evidence="4 10" id="KW-0808">Transferase</keyword>
<reference evidence="10 11" key="1">
    <citation type="submission" date="2019-05" db="EMBL/GenBank/DDBJ databases">
        <title>Another draft genome of Portunus trituberculatus and its Hox gene families provides insights of decapod evolution.</title>
        <authorList>
            <person name="Jeong J.-H."/>
            <person name="Song I."/>
            <person name="Kim S."/>
            <person name="Choi T."/>
            <person name="Kim D."/>
            <person name="Ryu S."/>
            <person name="Kim W."/>
        </authorList>
    </citation>
    <scope>NUCLEOTIDE SEQUENCE [LARGE SCALE GENOMIC DNA]</scope>
    <source>
        <tissue evidence="10">Muscle</tissue>
    </source>
</reference>
<evidence type="ECO:0000256" key="1">
    <source>
        <dbReference type="ARBA" id="ARBA00004969"/>
    </source>
</evidence>
<dbReference type="Gene3D" id="3.40.50.150">
    <property type="entry name" value="Vaccinia Virus protein VP39"/>
    <property type="match status" value="1"/>
</dbReference>
<dbReference type="PANTHER" id="PTHR44307:SF2">
    <property type="entry name" value="PHOSPHOETHANOLAMINE METHYLTRANSFERASE ISOFORM X1"/>
    <property type="match status" value="1"/>
</dbReference>
<dbReference type="Pfam" id="PF13649">
    <property type="entry name" value="Methyltransf_25"/>
    <property type="match status" value="1"/>
</dbReference>
<organism evidence="10 11">
    <name type="scientific">Portunus trituberculatus</name>
    <name type="common">Swimming crab</name>
    <name type="synonym">Neptunus trituberculatus</name>
    <dbReference type="NCBI Taxonomy" id="210409"/>
    <lineage>
        <taxon>Eukaryota</taxon>
        <taxon>Metazoa</taxon>
        <taxon>Ecdysozoa</taxon>
        <taxon>Arthropoda</taxon>
        <taxon>Crustacea</taxon>
        <taxon>Multicrustacea</taxon>
        <taxon>Malacostraca</taxon>
        <taxon>Eumalacostraca</taxon>
        <taxon>Eucarida</taxon>
        <taxon>Decapoda</taxon>
        <taxon>Pleocyemata</taxon>
        <taxon>Brachyura</taxon>
        <taxon>Eubrachyura</taxon>
        <taxon>Portunoidea</taxon>
        <taxon>Portunidae</taxon>
        <taxon>Portuninae</taxon>
        <taxon>Portunus</taxon>
    </lineage>
</organism>
<comment type="pathway">
    <text evidence="2">Lipid metabolism.</text>
</comment>
<evidence type="ECO:0000256" key="2">
    <source>
        <dbReference type="ARBA" id="ARBA00005189"/>
    </source>
</evidence>
<evidence type="ECO:0000256" key="8">
    <source>
        <dbReference type="ARBA" id="ARBA00047841"/>
    </source>
</evidence>
<keyword evidence="11" id="KW-1185">Reference proteome</keyword>
<dbReference type="OrthoDB" id="8300214at2759"/>
<evidence type="ECO:0000256" key="4">
    <source>
        <dbReference type="ARBA" id="ARBA00022679"/>
    </source>
</evidence>
<dbReference type="InterPro" id="IPR029063">
    <property type="entry name" value="SAM-dependent_MTases_sf"/>
</dbReference>
<sequence>MKNYWQVYRPSLESMMLSNEAVYLHENDQNEIFSYLPNYQGKRVLELGAGIGRFTSKLATIAGHVTAVDFMEQYIEKNQEENGHFENVAFKCADVTKLDFPAGSFDLVFSNWLFMYLSDAETNGVFRKIIEWLTPDGHFFLRESCYHQSGQ</sequence>
<evidence type="ECO:0000313" key="10">
    <source>
        <dbReference type="EMBL" id="MPC17161.1"/>
    </source>
</evidence>
<dbReference type="SUPFAM" id="SSF53335">
    <property type="entry name" value="S-adenosyl-L-methionine-dependent methyltransferases"/>
    <property type="match status" value="1"/>
</dbReference>
<dbReference type="GO" id="GO:0000234">
    <property type="term" value="F:phosphoethanolamine N-methyltransferase activity"/>
    <property type="evidence" value="ECO:0007669"/>
    <property type="project" value="UniProtKB-EC"/>
</dbReference>
<gene>
    <name evidence="10" type="primary">NMT2_1</name>
    <name evidence="10" type="ORF">E2C01_010008</name>
</gene>
<feature type="domain" description="Methyltransferase" evidence="9">
    <location>
        <begin position="44"/>
        <end position="137"/>
    </location>
</feature>
<dbReference type="InterPro" id="IPR041698">
    <property type="entry name" value="Methyltransf_25"/>
</dbReference>
<comment type="catalytic activity">
    <reaction evidence="7">
        <text>phosphoethanolamine + S-adenosyl-L-methionine = N-methylethanolamine phosphate + S-adenosyl-L-homocysteine + H(+)</text>
        <dbReference type="Rhea" id="RHEA:20365"/>
        <dbReference type="ChEBI" id="CHEBI:15378"/>
        <dbReference type="ChEBI" id="CHEBI:57781"/>
        <dbReference type="ChEBI" id="CHEBI:57856"/>
        <dbReference type="ChEBI" id="CHEBI:58190"/>
        <dbReference type="ChEBI" id="CHEBI:59789"/>
        <dbReference type="EC" id="2.1.1.103"/>
    </reaction>
    <physiologicalReaction direction="left-to-right" evidence="7">
        <dbReference type="Rhea" id="RHEA:20366"/>
    </physiologicalReaction>
</comment>
<evidence type="ECO:0000256" key="3">
    <source>
        <dbReference type="ARBA" id="ARBA00022603"/>
    </source>
</evidence>
<protein>
    <recommendedName>
        <fullName evidence="5">phosphoethanolamine N-methyltransferase</fullName>
        <ecNumber evidence="5">2.1.1.103</ecNumber>
    </recommendedName>
</protein>
<name>A0A5B7D782_PORTR</name>
<dbReference type="EMBL" id="VSRR010000563">
    <property type="protein sequence ID" value="MPC17161.1"/>
    <property type="molecule type" value="Genomic_DNA"/>
</dbReference>
<dbReference type="AlphaFoldDB" id="A0A5B7D782"/>
<comment type="pathway">
    <text evidence="1">Phospholipid metabolism; phosphatidylcholine biosynthesis.</text>
</comment>
<accession>A0A5B7D782</accession>
<dbReference type="CDD" id="cd02440">
    <property type="entry name" value="AdoMet_MTases"/>
    <property type="match status" value="1"/>
</dbReference>
<comment type="caution">
    <text evidence="10">The sequence shown here is derived from an EMBL/GenBank/DDBJ whole genome shotgun (WGS) entry which is preliminary data.</text>
</comment>
<comment type="catalytic activity">
    <reaction evidence="8">
        <text>N-methylethanolamine phosphate + S-adenosyl-L-methionine = N,N-dimethylethanolamine phosphate + S-adenosyl-L-homocysteine + H(+)</text>
        <dbReference type="Rhea" id="RHEA:25321"/>
        <dbReference type="ChEBI" id="CHEBI:15378"/>
        <dbReference type="ChEBI" id="CHEBI:57781"/>
        <dbReference type="ChEBI" id="CHEBI:57856"/>
        <dbReference type="ChEBI" id="CHEBI:58641"/>
        <dbReference type="ChEBI" id="CHEBI:59789"/>
        <dbReference type="EC" id="2.1.1.103"/>
    </reaction>
    <physiologicalReaction direction="left-to-right" evidence="8">
        <dbReference type="Rhea" id="RHEA:25322"/>
    </physiologicalReaction>
</comment>